<dbReference type="RefSeq" id="WP_068719529.1">
    <property type="nucleotide sequence ID" value="NZ_LWDV01000010.1"/>
</dbReference>
<evidence type="ECO:0000256" key="1">
    <source>
        <dbReference type="SAM" id="Phobius"/>
    </source>
</evidence>
<feature type="transmembrane region" description="Helical" evidence="1">
    <location>
        <begin position="661"/>
        <end position="682"/>
    </location>
</feature>
<keyword evidence="1" id="KW-0472">Membrane</keyword>
<feature type="transmembrane region" description="Helical" evidence="1">
    <location>
        <begin position="12"/>
        <end position="34"/>
    </location>
</feature>
<gene>
    <name evidence="2" type="ORF">U472_14910</name>
</gene>
<reference evidence="2 3" key="2">
    <citation type="submission" date="2016-08" db="EMBL/GenBank/DDBJ databases">
        <title>Orenia metallireducens sp. nov. strain Z6, a Novel Metal-reducing Firmicute from the Deep Subsurface.</title>
        <authorList>
            <person name="Maxim B.I."/>
            <person name="Kenneth K."/>
            <person name="Flynn T.M."/>
            <person name="Oloughlin E.J."/>
            <person name="Locke R.A."/>
            <person name="Weber J.R."/>
            <person name="Egan S.M."/>
            <person name="Mackie R.I."/>
            <person name="Cann I.K."/>
        </authorList>
    </citation>
    <scope>NUCLEOTIDE SEQUENCE [LARGE SCALE GENOMIC DNA]</scope>
    <source>
        <strain evidence="2 3">Z6</strain>
    </source>
</reference>
<keyword evidence="1" id="KW-1133">Transmembrane helix</keyword>
<feature type="transmembrane region" description="Helical" evidence="1">
    <location>
        <begin position="703"/>
        <end position="722"/>
    </location>
</feature>
<evidence type="ECO:0000313" key="2">
    <source>
        <dbReference type="EMBL" id="OCL25617.1"/>
    </source>
</evidence>
<protein>
    <submittedName>
        <fullName evidence="2">Uncharacterized protein</fullName>
    </submittedName>
</protein>
<reference evidence="3" key="1">
    <citation type="submission" date="2016-07" db="EMBL/GenBank/DDBJ databases">
        <authorList>
            <person name="Florea S."/>
            <person name="Webb J.S."/>
            <person name="Jaromczyk J."/>
            <person name="Schardl C.L."/>
        </authorList>
    </citation>
    <scope>NUCLEOTIDE SEQUENCE [LARGE SCALE GENOMIC DNA]</scope>
    <source>
        <strain evidence="3">Z6</strain>
    </source>
</reference>
<name>A0A1C0A653_9FIRM</name>
<dbReference type="OrthoDB" id="2109928at2"/>
<organism evidence="2 3">
    <name type="scientific">Orenia metallireducens</name>
    <dbReference type="NCBI Taxonomy" id="1413210"/>
    <lineage>
        <taxon>Bacteria</taxon>
        <taxon>Bacillati</taxon>
        <taxon>Bacillota</taxon>
        <taxon>Clostridia</taxon>
        <taxon>Halanaerobiales</taxon>
        <taxon>Halobacteroidaceae</taxon>
        <taxon>Orenia</taxon>
    </lineage>
</organism>
<dbReference type="EMBL" id="LWDV01000010">
    <property type="protein sequence ID" value="OCL25617.1"/>
    <property type="molecule type" value="Genomic_DNA"/>
</dbReference>
<comment type="caution">
    <text evidence="2">The sequence shown here is derived from an EMBL/GenBank/DDBJ whole genome shotgun (WGS) entry which is preliminary data.</text>
</comment>
<keyword evidence="3" id="KW-1185">Reference proteome</keyword>
<proteinExistence type="predicted"/>
<sequence>MFLLNSDFRKDILVLLVVTIFLVSLASIIIGYLADYYFGDTISGLLGEYGEYDLALILDKEAKERASEEIEDIIKNNFPGSELILGVEVVGKTNFFIKLAPKYRNRDVYIKIGDYFQNVSGLNSVSIMTEPRITIRGLNRKVRNLIEDQVNNLSGVEFTFPDGEKLEIIIQRAELIESITRKVQKVLDQYQVLSIRFPITQNEDEILELGDELVKELNKNYPNLIQNITTTGVTDLDALVKTMTEMKRFLDGYATKVTIALQGDLKVKEGARFVVPAKGDKQVILRVTAVNNQVAKAVVEKGDSREILTNKAYSFKKDKLGDLVGEIQVDNPRQELAYAVSETTKLLPRLDSIFQTATGTITNLINALAVFKDLEDSIFELQGLNQQLKVYKKDIDKIELDSLREAVGKLDKVLTRLVKIVRELNFFKKILQDINFKLKTVAESVSQRTDDISATDLYRADIIELEKTILDFSNRLDTNTTKIIGYINQYNPILKELVKWQEDVREFNDFINKVAGLDRENLKDTLGNITDRDLIYKVGELNSQSIQQDIVSLRGDLAELKKIDLESIIKEIEYIDNSLPKLKDEEITDSIDLIDKHIQGQVIPGTQISLLLPSTGVNVNQLKDEIKKYISNHITIYSSQAGLISPDLRGQLSQILGEVKGLLTAFTAIILTLTSLFFDHTLIINSIRIHNGRFDSKWYSDEAIYYGFVVGALTLGTVFYLSQARIPYVPSYASFLFGGILGLFTVNKAEVMNKISNEEFRAGQALGFTYSEIMREIVVPSGKPGILKFLNRNKTYF</sequence>
<feature type="transmembrane region" description="Helical" evidence="1">
    <location>
        <begin position="728"/>
        <end position="746"/>
    </location>
</feature>
<accession>A0A1C0A653</accession>
<keyword evidence="1" id="KW-0812">Transmembrane</keyword>
<dbReference type="AlphaFoldDB" id="A0A1C0A653"/>
<dbReference type="Proteomes" id="UP000093514">
    <property type="component" value="Unassembled WGS sequence"/>
</dbReference>
<evidence type="ECO:0000313" key="3">
    <source>
        <dbReference type="Proteomes" id="UP000093514"/>
    </source>
</evidence>